<evidence type="ECO:0000313" key="3">
    <source>
        <dbReference type="EMBL" id="WEG72893.1"/>
    </source>
</evidence>
<dbReference type="KEGG" id="vie:OL234_07890"/>
<keyword evidence="1 3" id="KW-0489">Methyltransferase</keyword>
<dbReference type="EMBL" id="CP110232">
    <property type="protein sequence ID" value="WEG72893.1"/>
    <property type="molecule type" value="Genomic_DNA"/>
</dbReference>
<evidence type="ECO:0000256" key="1">
    <source>
        <dbReference type="ARBA" id="ARBA00022603"/>
    </source>
</evidence>
<dbReference type="Gene3D" id="3.40.50.150">
    <property type="entry name" value="Vaccinia Virus protein VP39"/>
    <property type="match status" value="1"/>
</dbReference>
<evidence type="ECO:0000313" key="4">
    <source>
        <dbReference type="Proteomes" id="UP001179647"/>
    </source>
</evidence>
<dbReference type="Pfam" id="PF03602">
    <property type="entry name" value="Cons_hypoth95"/>
    <property type="match status" value="1"/>
</dbReference>
<dbReference type="InterPro" id="IPR004398">
    <property type="entry name" value="RNA_MeTrfase_RsmD"/>
</dbReference>
<dbReference type="PANTHER" id="PTHR43542:SF1">
    <property type="entry name" value="METHYLTRANSFERASE"/>
    <property type="match status" value="1"/>
</dbReference>
<dbReference type="AlphaFoldDB" id="A0AAF0CU04"/>
<dbReference type="SUPFAM" id="SSF53335">
    <property type="entry name" value="S-adenosyl-L-methionine-dependent methyltransferases"/>
    <property type="match status" value="1"/>
</dbReference>
<name>A0AAF0CU04_9ENTE</name>
<dbReference type="PIRSF" id="PIRSF004553">
    <property type="entry name" value="CHP00095"/>
    <property type="match status" value="1"/>
</dbReference>
<dbReference type="Proteomes" id="UP001179647">
    <property type="component" value="Chromosome"/>
</dbReference>
<keyword evidence="4" id="KW-1185">Reference proteome</keyword>
<dbReference type="CDD" id="cd02440">
    <property type="entry name" value="AdoMet_MTases"/>
    <property type="match status" value="1"/>
</dbReference>
<dbReference type="PANTHER" id="PTHR43542">
    <property type="entry name" value="METHYLTRANSFERASE"/>
    <property type="match status" value="1"/>
</dbReference>
<dbReference type="EC" id="2.1.1.171" evidence="3"/>
<evidence type="ECO:0000256" key="2">
    <source>
        <dbReference type="ARBA" id="ARBA00022679"/>
    </source>
</evidence>
<accession>A0AAF0CU04</accession>
<protein>
    <submittedName>
        <fullName evidence="3">16S rRNA (Guanine(966)-N(2))-methyltransferase RsmD</fullName>
        <ecNumber evidence="3">2.1.1.171</ecNumber>
    </submittedName>
</protein>
<sequence>MLFYFEVKQGKLIRRDVSSMRIISGEYGGRRLKSLPGDNTRPTTDKVKESIFNMIGPYFDGGKVLDLFAGSGSLAIEAVSRGCELAVCVDKNYQALNVIKENIELTKESHKFKVIKGDADRVILQLANAGEVFDYLFLDPPYAQQKINEQVIKMDELGLLSGEALIVCETDRSVKLTDSIGEFVCRRRQNYGGTEVVIYERTEE</sequence>
<dbReference type="InterPro" id="IPR029063">
    <property type="entry name" value="SAM-dependent_MTases_sf"/>
</dbReference>
<dbReference type="GO" id="GO:0052913">
    <property type="term" value="F:16S rRNA (guanine(966)-N(2))-methyltransferase activity"/>
    <property type="evidence" value="ECO:0007669"/>
    <property type="project" value="UniProtKB-EC"/>
</dbReference>
<dbReference type="NCBIfam" id="TIGR00095">
    <property type="entry name" value="16S rRNA (guanine(966)-N(2))-methyltransferase RsmD"/>
    <property type="match status" value="1"/>
</dbReference>
<reference evidence="3" key="1">
    <citation type="submission" date="2022-10" db="EMBL/GenBank/DDBJ databases">
        <title>Vagococcus sp. isolated from poultry meat.</title>
        <authorList>
            <person name="Johansson P."/>
            <person name="Bjorkroth J."/>
        </authorList>
    </citation>
    <scope>NUCLEOTIDE SEQUENCE</scope>
    <source>
        <strain evidence="3">STAA11</strain>
    </source>
</reference>
<proteinExistence type="predicted"/>
<gene>
    <name evidence="3" type="primary">rsmD</name>
    <name evidence="3" type="ORF">OL234_07890</name>
</gene>
<dbReference type="RefSeq" id="WP_275468696.1">
    <property type="nucleotide sequence ID" value="NZ_CP110232.1"/>
</dbReference>
<keyword evidence="2 3" id="KW-0808">Transferase</keyword>
<organism evidence="3 4">
    <name type="scientific">Vagococcus intermedius</name>
    <dbReference type="NCBI Taxonomy" id="2991418"/>
    <lineage>
        <taxon>Bacteria</taxon>
        <taxon>Bacillati</taxon>
        <taxon>Bacillota</taxon>
        <taxon>Bacilli</taxon>
        <taxon>Lactobacillales</taxon>
        <taxon>Enterococcaceae</taxon>
        <taxon>Vagococcus</taxon>
    </lineage>
</organism>